<evidence type="ECO:0000259" key="5">
    <source>
        <dbReference type="SMART" id="SM00382"/>
    </source>
</evidence>
<evidence type="ECO:0000256" key="3">
    <source>
        <dbReference type="ARBA" id="ARBA00022840"/>
    </source>
</evidence>
<dbReference type="Pfam" id="PF26429">
    <property type="entry name" value="DPBB_CI111"/>
    <property type="match status" value="1"/>
</dbReference>
<protein>
    <submittedName>
        <fullName evidence="6">Calmodulin-interacting protein 111 isoform X2</fullName>
    </submittedName>
</protein>
<dbReference type="CDD" id="cd19511">
    <property type="entry name" value="RecA-like_CDC48_r2-like"/>
    <property type="match status" value="1"/>
</dbReference>
<dbReference type="AlphaFoldDB" id="A0ABD1GH37"/>
<feature type="region of interest" description="Disordered" evidence="4">
    <location>
        <begin position="1"/>
        <end position="35"/>
    </location>
</feature>
<dbReference type="InterPro" id="IPR050168">
    <property type="entry name" value="AAA_ATPase_domain"/>
</dbReference>
<dbReference type="Gene3D" id="3.40.50.300">
    <property type="entry name" value="P-loop containing nucleotide triphosphate hydrolases"/>
    <property type="match status" value="2"/>
</dbReference>
<name>A0ABD1GH37_SALDI</name>
<evidence type="ECO:0000256" key="1">
    <source>
        <dbReference type="ARBA" id="ARBA00006914"/>
    </source>
</evidence>
<dbReference type="InterPro" id="IPR003959">
    <property type="entry name" value="ATPase_AAA_core"/>
</dbReference>
<dbReference type="PANTHER" id="PTHR23077:SF27">
    <property type="entry name" value="ATPASE FAMILY GENE 2 PROTEIN HOMOLOG A"/>
    <property type="match status" value="1"/>
</dbReference>
<feature type="domain" description="AAA+ ATPase" evidence="5">
    <location>
        <begin position="442"/>
        <end position="578"/>
    </location>
</feature>
<evidence type="ECO:0000256" key="2">
    <source>
        <dbReference type="ARBA" id="ARBA00022741"/>
    </source>
</evidence>
<dbReference type="PANTHER" id="PTHR23077">
    <property type="entry name" value="AAA-FAMILY ATPASE"/>
    <property type="match status" value="1"/>
</dbReference>
<dbReference type="Pfam" id="PF00004">
    <property type="entry name" value="AAA"/>
    <property type="match status" value="2"/>
</dbReference>
<keyword evidence="2" id="KW-0547">Nucleotide-binding</keyword>
<feature type="compositionally biased region" description="Low complexity" evidence="4">
    <location>
        <begin position="9"/>
        <end position="35"/>
    </location>
</feature>
<dbReference type="InterPro" id="IPR003593">
    <property type="entry name" value="AAA+_ATPase"/>
</dbReference>
<dbReference type="EMBL" id="JBEAFC010000008">
    <property type="protein sequence ID" value="KAL1543426.1"/>
    <property type="molecule type" value="Genomic_DNA"/>
</dbReference>
<dbReference type="SMART" id="SM00382">
    <property type="entry name" value="AAA"/>
    <property type="match status" value="2"/>
</dbReference>
<dbReference type="InterPro" id="IPR027417">
    <property type="entry name" value="P-loop_NTPase"/>
</dbReference>
<dbReference type="PROSITE" id="PS00674">
    <property type="entry name" value="AAA"/>
    <property type="match status" value="1"/>
</dbReference>
<evidence type="ECO:0000256" key="4">
    <source>
        <dbReference type="SAM" id="MobiDB-lite"/>
    </source>
</evidence>
<keyword evidence="3" id="KW-0067">ATP-binding</keyword>
<dbReference type="Proteomes" id="UP001567538">
    <property type="component" value="Unassembled WGS sequence"/>
</dbReference>
<dbReference type="Gene3D" id="1.10.8.60">
    <property type="match status" value="2"/>
</dbReference>
<organism evidence="6 7">
    <name type="scientific">Salvia divinorum</name>
    <name type="common">Maria pastora</name>
    <name type="synonym">Diviner's sage</name>
    <dbReference type="NCBI Taxonomy" id="28513"/>
    <lineage>
        <taxon>Eukaryota</taxon>
        <taxon>Viridiplantae</taxon>
        <taxon>Streptophyta</taxon>
        <taxon>Embryophyta</taxon>
        <taxon>Tracheophyta</taxon>
        <taxon>Spermatophyta</taxon>
        <taxon>Magnoliopsida</taxon>
        <taxon>eudicotyledons</taxon>
        <taxon>Gunneridae</taxon>
        <taxon>Pentapetalae</taxon>
        <taxon>asterids</taxon>
        <taxon>lamiids</taxon>
        <taxon>Lamiales</taxon>
        <taxon>Lamiaceae</taxon>
        <taxon>Nepetoideae</taxon>
        <taxon>Mentheae</taxon>
        <taxon>Salviinae</taxon>
        <taxon>Salvia</taxon>
        <taxon>Salvia subgen. Calosphace</taxon>
    </lineage>
</organism>
<dbReference type="FunFam" id="3.40.50.300:FF:000661">
    <property type="entry name" value="calmodulin-interacting protein 111 isoform X1"/>
    <property type="match status" value="1"/>
</dbReference>
<dbReference type="Pfam" id="PF17862">
    <property type="entry name" value="AAA_lid_3"/>
    <property type="match status" value="2"/>
</dbReference>
<dbReference type="InterPro" id="IPR041569">
    <property type="entry name" value="AAA_lid_3"/>
</dbReference>
<dbReference type="GO" id="GO:0005524">
    <property type="term" value="F:ATP binding"/>
    <property type="evidence" value="ECO:0007669"/>
    <property type="project" value="UniProtKB-KW"/>
</dbReference>
<gene>
    <name evidence="6" type="ORF">AAHA92_20401</name>
</gene>
<dbReference type="CDD" id="cd19503">
    <property type="entry name" value="RecA-like_CDC48_NLV2_r1-like"/>
    <property type="match status" value="1"/>
</dbReference>
<proteinExistence type="inferred from homology"/>
<comment type="similarity">
    <text evidence="1">Belongs to the AAA ATPase family.</text>
</comment>
<dbReference type="InterPro" id="IPR058958">
    <property type="entry name" value="DPBB_CI111"/>
</dbReference>
<dbReference type="InterPro" id="IPR003960">
    <property type="entry name" value="ATPase_AAA_CS"/>
</dbReference>
<comment type="caution">
    <text evidence="6">The sequence shown here is derived from an EMBL/GenBank/DDBJ whole genome shotgun (WGS) entry which is preliminary data.</text>
</comment>
<dbReference type="FunFam" id="1.10.8.60:FF:000038">
    <property type="entry name" value="spermatogenesis-associated protein 5-like protein 1"/>
    <property type="match status" value="1"/>
</dbReference>
<evidence type="ECO:0000313" key="7">
    <source>
        <dbReference type="Proteomes" id="UP001567538"/>
    </source>
</evidence>
<reference evidence="6 7" key="1">
    <citation type="submission" date="2024-06" db="EMBL/GenBank/DDBJ databases">
        <title>A chromosome level genome sequence of Diviner's sage (Salvia divinorum).</title>
        <authorList>
            <person name="Ford S.A."/>
            <person name="Ro D.-K."/>
            <person name="Ness R.W."/>
            <person name="Phillips M.A."/>
        </authorList>
    </citation>
    <scope>NUCLEOTIDE SEQUENCE [LARGE SCALE GENOMIC DNA]</scope>
    <source>
        <strain evidence="6">SAF-2024a</strain>
        <tissue evidence="6">Leaf</tissue>
    </source>
</reference>
<sequence>MPTKKKNSKTPSKTSNSDQSNVFSSPSAAYSSPSSPFVPTHEQLLHSLDEAAAQFPSLISTAAFVGTVHDAVSDSRGCKIWLSESEMVSSSIPPGSLVSVSLSSSDKGMSGFPLCKLSDECAQCFGFDITDNLADEPGTFFALATVFPSSKVFKNGVRLSLNLSRTMGSPCSGRVVFVYPVKRHSLTENGNGDRCGPAASCISLDSRTEIYLSPVYLKGNKNKTGMSTSSHLDFFDENSKILSPKTPSVSESKISSPCSAESRMSNYGKSSLERTYSSATFNILGMEEILRDDSSRKLLETCAGSWLYSRTLLPGNFVAVPVLSELCAFQVMGPKKVSPNSEIRNSNSEFRARGLDNGKYVLSAFSIDGGTKIIFLSAGNVVVETSVKGYLGDPDVGHGPVRKNPEANLLMLGGLTKEFSVLKDIIVSSAVQMTVASLGLRPTKGVLLHGPPGTGKTTLAQVCARDAGVNMFSVNGPEIISQFHGETEKALHEVFENAIKASPAVVFIDELDAIAPARKDGGDELSQRMVATLLNLMDGISRSDGVLVIAATNRPDSIEPALRRPGRLDREIEIGVPSPRERHEILLALLNEIAHSLLDEDIHNLAMATHGFVGADLAALCTEAALFGLRRYVKSNASHGDSDFGFSTAVNPECQALSQSQEVDLGGDMETPCSLGDTIKSNLCTTFSSNSETQNSAESMVGIAVDWTHPKDTLRVTSDDFEKARIRIRPSAMREVILEIPKVGWHDVGGQTEVKMQLMEAVQWPQKHKDAFDRIGTRPPSGILLFGPPGCSKTLLARAVASEAGLNFLAVKGPELFSKWVGESEKAVRTLFTKARANAPSIIFFDEIDGLAITRGKESDGVSVGDRVISQLLVELDGLQQRGSVTVIAATNRPDKIDSALLRPGRFDRLLYVGPPSKKDREDIFRVHLHRMPCNSDVCISELSRLTEGYTGADISLICREAAIRAMEENLDASEIKMEHLKTGVLQVQPSNIDMYENLSTKFQRLVHSTAKEESSESETRPVKPSHITFWSRLGAAVLSISQRLGSILHINSS</sequence>
<evidence type="ECO:0000313" key="6">
    <source>
        <dbReference type="EMBL" id="KAL1543426.1"/>
    </source>
</evidence>
<accession>A0ABD1GH37</accession>
<dbReference type="SUPFAM" id="SSF52540">
    <property type="entry name" value="P-loop containing nucleoside triphosphate hydrolases"/>
    <property type="match status" value="2"/>
</dbReference>
<dbReference type="FunFam" id="3.40.50.300:FF:001406">
    <property type="entry name" value="Putative vesicular transport protein (CDC48)"/>
    <property type="match status" value="1"/>
</dbReference>
<feature type="domain" description="AAA+ ATPase" evidence="5">
    <location>
        <begin position="779"/>
        <end position="917"/>
    </location>
</feature>
<keyword evidence="7" id="KW-1185">Reference proteome</keyword>